<evidence type="ECO:0000259" key="8">
    <source>
        <dbReference type="PROSITE" id="PS50208"/>
    </source>
</evidence>
<dbReference type="GO" id="GO:0008270">
    <property type="term" value="F:zinc ion binding"/>
    <property type="evidence" value="ECO:0007669"/>
    <property type="project" value="UniProtKB-KW"/>
</dbReference>
<organism evidence="10 11">
    <name type="scientific">Dissostichus mawsoni</name>
    <name type="common">Antarctic cod</name>
    <dbReference type="NCBI Taxonomy" id="36200"/>
    <lineage>
        <taxon>Eukaryota</taxon>
        <taxon>Metazoa</taxon>
        <taxon>Chordata</taxon>
        <taxon>Craniata</taxon>
        <taxon>Vertebrata</taxon>
        <taxon>Euteleostomi</taxon>
        <taxon>Actinopterygii</taxon>
        <taxon>Neopterygii</taxon>
        <taxon>Teleostei</taxon>
        <taxon>Neoteleostei</taxon>
        <taxon>Acanthomorphata</taxon>
        <taxon>Eupercaria</taxon>
        <taxon>Perciformes</taxon>
        <taxon>Notothenioidei</taxon>
        <taxon>Nototheniidae</taxon>
        <taxon>Dissostichus</taxon>
    </lineage>
</organism>
<dbReference type="SUPFAM" id="SSF159141">
    <property type="entry name" value="HIN-2000 domain-like"/>
    <property type="match status" value="1"/>
</dbReference>
<feature type="domain" description="CCHC-type" evidence="6">
    <location>
        <begin position="16"/>
        <end position="31"/>
    </location>
</feature>
<dbReference type="InterPro" id="IPR029030">
    <property type="entry name" value="Caspase-like_dom_sf"/>
</dbReference>
<keyword evidence="11" id="KW-1185">Reference proteome</keyword>
<dbReference type="SMART" id="SM00343">
    <property type="entry name" value="ZnF_C2HC"/>
    <property type="match status" value="1"/>
</dbReference>
<evidence type="ECO:0000259" key="9">
    <source>
        <dbReference type="PROSITE" id="PS50834"/>
    </source>
</evidence>
<gene>
    <name evidence="10" type="ORF">F7725_006391</name>
</gene>
<comment type="caution">
    <text evidence="10">The sequence shown here is derived from an EMBL/GenBank/DDBJ whole genome shotgun (WGS) entry which is preliminary data.</text>
</comment>
<dbReference type="Proteomes" id="UP000518266">
    <property type="component" value="Unassembled WGS sequence"/>
</dbReference>
<evidence type="ECO:0000259" key="7">
    <source>
        <dbReference type="PROSITE" id="PS50207"/>
    </source>
</evidence>
<feature type="domain" description="Caspase family p20" evidence="8">
    <location>
        <begin position="493"/>
        <end position="639"/>
    </location>
</feature>
<dbReference type="PRINTS" id="PR00376">
    <property type="entry name" value="IL1BCENZYME"/>
</dbReference>
<keyword evidence="3" id="KW-0863">Zinc-finger</keyword>
<dbReference type="PROSITE" id="PS50207">
    <property type="entry name" value="CASPASE_P10"/>
    <property type="match status" value="1"/>
</dbReference>
<accession>A0A7J5XVL1</accession>
<dbReference type="CDD" id="cd00032">
    <property type="entry name" value="CASc"/>
    <property type="match status" value="1"/>
</dbReference>
<dbReference type="Gene3D" id="3.40.50.1460">
    <property type="match status" value="2"/>
</dbReference>
<proteinExistence type="inferred from homology"/>
<dbReference type="GO" id="GO:0004197">
    <property type="term" value="F:cysteine-type endopeptidase activity"/>
    <property type="evidence" value="ECO:0007669"/>
    <property type="project" value="InterPro"/>
</dbReference>
<dbReference type="GO" id="GO:0051604">
    <property type="term" value="P:protein maturation"/>
    <property type="evidence" value="ECO:0007669"/>
    <property type="project" value="UniProtKB-ARBA"/>
</dbReference>
<dbReference type="GO" id="GO:0043067">
    <property type="term" value="P:regulation of programmed cell death"/>
    <property type="evidence" value="ECO:0007669"/>
    <property type="project" value="UniProtKB-ARBA"/>
</dbReference>
<evidence type="ECO:0000313" key="11">
    <source>
        <dbReference type="Proteomes" id="UP000518266"/>
    </source>
</evidence>
<dbReference type="InterPro" id="IPR012340">
    <property type="entry name" value="NA-bd_OB-fold"/>
</dbReference>
<dbReference type="GO" id="GO:0005737">
    <property type="term" value="C:cytoplasm"/>
    <property type="evidence" value="ECO:0007669"/>
    <property type="project" value="UniProtKB-ARBA"/>
</dbReference>
<sequence>MPHSQQDDCPARRSTCNNCGKSGHWERVCKSKQMSEISEEDWKRDLTIILDNLTSAQYEKMKECLTDFPEVQKAGRSREKMPGKIIQLYGTEKSILEMERVMQEIPRMDNRIQKWLKPYVEKVRSKPEKQQDDQLERSQPVKKLKTRDSQDGKALWEKSIFDLKSSGILETEAIWLKNPSCSHMTKTKKGKFCFYLGVADETASVKLMVYGKDLHRRIKEGSSYIFRELIQDGKYVKVNASSSVSETKPVNVPEEFEREAERLVYPESPLTSIKDVKSSPPQTHVSVEGTVTEIYPVQKVKVEHKEKKTNQQKFKLSQEAEEISVTMWDEATSRAKTFHSETEVSLNSTKFTKITKVQSVGIRKVTLKIRGIKKATLKETQLEVDLDTKLQTFCMSEISEEDWKRDLTIILEDLTSAQYEKMKECLRGFTQVKKSGRSREKMPGKIIQLYGTEKSILEMERVMQEIPRMDNRIQKWLKPYVEKDGQYELNSQPTGLCLIINNGHFGDGNVRHGTDKDAESLAEVFSSLGFRVLMCTDQTKDQMERALECFASQCDLSQLQEFKVKEWTRSGFTDLLEAPQHGDAFICCVLSHGSKGGVLGIDGQSLPIKQIERTFMETPQSPLTAKPKVFLIQTCQGRLIHPGVLLNDLQADGSHSIPKEADFLVHSSTVEDYYSIRSPTEGSWFIQSVCEQLKVGCLRNEEIEVILRRVNNEVAGKEGDLRRGPVKQMPEMRHTLRKGLVLTPHQNSGGGILPRLDAAVQQPLKEIKELKKLLKKNKDYSAPTKHALTCRCSLRVVLRKFTERLLSDGTGFKTVEEFNKGFFHMLPLTMSEISEEEEEKSDHHPGSGSITVLKAGRSREKMPGKIIQLYGTEKSILEMERVMQEIPRMDNRIQKWLKPYVEKKLKTRDSQDGKALWEKSIFDLKSSGILETEAIVGKVVKKSKLLTYDTKIKKGKFCFYLGVADETASVKLMVYGKDLHRRIKEGSSYIFRELIHDGKYVKVNASSSVSETKPVNVPEEFEREAERLVYPESPLTSIKDIKSSPPQTHVSVEGTVTQIYPVQKVKVEHKEKKTNQQKFKLSQEAEEISVTMWDEATKQSKDLSVGDVLLLTNMKPHEYFREVSSTQLNSPKSPRYLQLPVTQVQSVGIRKVTLKIRGIKKATLKETQLEVDLDTKLQTFCVASRLLAKTLDFQLKKGFDKDLLKRIPLSMSEISEEDWKRDLTIILEDLTSAQYEKMKECLRGFTQVKKSGRSREKMPGKIIQLYGTEKSILEMERVMQEIPRMDNRIQKWLKPYVEKDGQYELNSQPTGLCLIINNGHFGDGNVRHGTDKDAAWQRCSARWGSEC</sequence>
<dbReference type="Pfam" id="PF02760">
    <property type="entry name" value="HIN"/>
    <property type="match status" value="1"/>
</dbReference>
<evidence type="ECO:0000256" key="5">
    <source>
        <dbReference type="SAM" id="MobiDB-lite"/>
    </source>
</evidence>
<evidence type="ECO:0000256" key="1">
    <source>
        <dbReference type="ARBA" id="ARBA00010134"/>
    </source>
</evidence>
<feature type="domain" description="Caspase family p20" evidence="8">
    <location>
        <begin position="1309"/>
        <end position="1334"/>
    </location>
</feature>
<dbReference type="GO" id="GO:0006508">
    <property type="term" value="P:proteolysis"/>
    <property type="evidence" value="ECO:0007669"/>
    <property type="project" value="InterPro"/>
</dbReference>
<comment type="similarity">
    <text evidence="1 4">Belongs to the peptidase C14A family.</text>
</comment>
<protein>
    <submittedName>
        <fullName evidence="10">Uncharacterized protein</fullName>
    </submittedName>
</protein>
<dbReference type="InterPro" id="IPR001878">
    <property type="entry name" value="Znf_CCHC"/>
</dbReference>
<dbReference type="InterPro" id="IPR004021">
    <property type="entry name" value="HIN200/IF120x"/>
</dbReference>
<dbReference type="InterPro" id="IPR001309">
    <property type="entry name" value="Pept_C14_p20"/>
</dbReference>
<keyword evidence="3" id="KW-0479">Metal-binding</keyword>
<reference evidence="10 11" key="1">
    <citation type="submission" date="2020-03" db="EMBL/GenBank/DDBJ databases">
        <title>Dissostichus mawsoni Genome sequencing and assembly.</title>
        <authorList>
            <person name="Park H."/>
        </authorList>
    </citation>
    <scope>NUCLEOTIDE SEQUENCE [LARGE SCALE GENOMIC DNA]</scope>
    <source>
        <strain evidence="10">DM0001</strain>
        <tissue evidence="10">Muscle</tissue>
    </source>
</reference>
<dbReference type="SUPFAM" id="SSF52129">
    <property type="entry name" value="Caspase-like"/>
    <property type="match status" value="2"/>
</dbReference>
<evidence type="ECO:0000313" key="10">
    <source>
        <dbReference type="EMBL" id="KAF3840529.1"/>
    </source>
</evidence>
<dbReference type="OrthoDB" id="6114029at2759"/>
<dbReference type="PROSITE" id="PS50208">
    <property type="entry name" value="CASPASE_P20"/>
    <property type="match status" value="2"/>
</dbReference>
<evidence type="ECO:0000256" key="3">
    <source>
        <dbReference type="PROSITE-ProRule" id="PRU00047"/>
    </source>
</evidence>
<dbReference type="GO" id="GO:0003676">
    <property type="term" value="F:nucleic acid binding"/>
    <property type="evidence" value="ECO:0007669"/>
    <property type="project" value="InterPro"/>
</dbReference>
<dbReference type="PANTHER" id="PTHR48169">
    <property type="entry name" value="DED DOMAIN-CONTAINING PROTEIN"/>
    <property type="match status" value="1"/>
</dbReference>
<keyword evidence="2" id="KW-0053">Apoptosis</keyword>
<dbReference type="SMART" id="SM00115">
    <property type="entry name" value="CASc"/>
    <property type="match status" value="1"/>
</dbReference>
<evidence type="ECO:0000256" key="4">
    <source>
        <dbReference type="RuleBase" id="RU003971"/>
    </source>
</evidence>
<feature type="region of interest" description="Disordered" evidence="5">
    <location>
        <begin position="123"/>
        <end position="149"/>
    </location>
</feature>
<feature type="domain" description="HIN-200" evidence="9">
    <location>
        <begin position="939"/>
        <end position="1014"/>
    </location>
</feature>
<dbReference type="GO" id="GO:0006915">
    <property type="term" value="P:apoptotic process"/>
    <property type="evidence" value="ECO:0007669"/>
    <property type="project" value="UniProtKB-KW"/>
</dbReference>
<dbReference type="Pfam" id="PF00656">
    <property type="entry name" value="Peptidase_C14"/>
    <property type="match status" value="2"/>
</dbReference>
<feature type="compositionally biased region" description="Basic and acidic residues" evidence="5">
    <location>
        <begin position="123"/>
        <end position="136"/>
    </location>
</feature>
<dbReference type="InterPro" id="IPR015917">
    <property type="entry name" value="Pept_C14A"/>
</dbReference>
<dbReference type="SUPFAM" id="SSF50249">
    <property type="entry name" value="Nucleic acid-binding proteins"/>
    <property type="match status" value="1"/>
</dbReference>
<dbReference type="PANTHER" id="PTHR48169:SF7">
    <property type="entry name" value="CASPASE 10"/>
    <property type="match status" value="1"/>
</dbReference>
<name>A0A7J5XVL1_DISMA</name>
<keyword evidence="3" id="KW-0862">Zinc</keyword>
<dbReference type="PROSITE" id="PS50834">
    <property type="entry name" value="HIN_200"/>
    <property type="match status" value="1"/>
</dbReference>
<evidence type="ECO:0000259" key="6">
    <source>
        <dbReference type="PROSITE" id="PS50158"/>
    </source>
</evidence>
<dbReference type="InterPro" id="IPR002138">
    <property type="entry name" value="Pept_C14_p10"/>
</dbReference>
<dbReference type="InterPro" id="IPR011600">
    <property type="entry name" value="Pept_C14_caspase"/>
</dbReference>
<dbReference type="Gene3D" id="2.40.50.140">
    <property type="entry name" value="Nucleic acid-binding proteins"/>
    <property type="match status" value="4"/>
</dbReference>
<feature type="domain" description="Caspase family p10" evidence="7">
    <location>
        <begin position="653"/>
        <end position="744"/>
    </location>
</feature>
<evidence type="ECO:0000256" key="2">
    <source>
        <dbReference type="ARBA" id="ARBA00022703"/>
    </source>
</evidence>
<dbReference type="EMBL" id="JAAKFY010000020">
    <property type="protein sequence ID" value="KAF3840529.1"/>
    <property type="molecule type" value="Genomic_DNA"/>
</dbReference>
<dbReference type="PROSITE" id="PS50158">
    <property type="entry name" value="ZF_CCHC"/>
    <property type="match status" value="1"/>
</dbReference>